<comment type="similarity">
    <text evidence="1">Belongs to the AB hydrolase superfamily.</text>
</comment>
<dbReference type="PANTHER" id="PTHR43039">
    <property type="entry name" value="ESTERASE-RELATED"/>
    <property type="match status" value="1"/>
</dbReference>
<dbReference type="Gene3D" id="3.40.50.1820">
    <property type="entry name" value="alpha/beta hydrolase"/>
    <property type="match status" value="1"/>
</dbReference>
<comment type="caution">
    <text evidence="3">The sequence shown here is derived from an EMBL/GenBank/DDBJ whole genome shotgun (WGS) entry which is preliminary data.</text>
</comment>
<protein>
    <submittedName>
        <fullName evidence="3">Alpha/beta hydrolase</fullName>
    </submittedName>
</protein>
<evidence type="ECO:0000259" key="2">
    <source>
        <dbReference type="Pfam" id="PF12697"/>
    </source>
</evidence>
<gene>
    <name evidence="3" type="ORF">DDF65_08170</name>
</gene>
<evidence type="ECO:0000313" key="4">
    <source>
        <dbReference type="Proteomes" id="UP000244913"/>
    </source>
</evidence>
<feature type="domain" description="AB hydrolase-1" evidence="2">
    <location>
        <begin position="34"/>
        <end position="271"/>
    </location>
</feature>
<keyword evidence="4" id="KW-1185">Reference proteome</keyword>
<reference evidence="3 4" key="1">
    <citation type="submission" date="2018-04" db="EMBL/GenBank/DDBJ databases">
        <title>The genome sequence of Caulobacter sp. 736.</title>
        <authorList>
            <person name="Gao J."/>
            <person name="Sun J."/>
        </authorList>
    </citation>
    <scope>NUCLEOTIDE SEQUENCE [LARGE SCALE GENOMIC DNA]</scope>
    <source>
        <strain evidence="3 4">736</strain>
    </source>
</reference>
<dbReference type="AlphaFoldDB" id="A0A2T9JMA8"/>
<dbReference type="SUPFAM" id="SSF53474">
    <property type="entry name" value="alpha/beta-Hydrolases"/>
    <property type="match status" value="1"/>
</dbReference>
<dbReference type="Pfam" id="PF12697">
    <property type="entry name" value="Abhydrolase_6"/>
    <property type="match status" value="1"/>
</dbReference>
<dbReference type="GO" id="GO:0016787">
    <property type="term" value="F:hydrolase activity"/>
    <property type="evidence" value="ECO:0007669"/>
    <property type="project" value="UniProtKB-KW"/>
</dbReference>
<name>A0A2T9JMA8_9CAUL</name>
<sequence>MQLPDGGPVQGLDQQKMLLEAHAVDDTGGGHPAMVFLHGFGTDQTIWRALASRLPTGSRRVFYDHMGSGASNLAQYDPDRYSNLEGYAGDLVDILEALDLRDATIVAHSVSGMISLLASLRTERVGRIIMIGASPRYLNDEGYEGGFERGDVEDLLDLMALDFQGWARTLAPRVMDQPENSALTQDLVFSFSRANPDVTRRFAQATFLSDHRRELGECRVPTLVLQASADVVVPLSAARLLADRMPNARLEMLETRGHYPHVSAPGEVAEAIERFLREPAG</sequence>
<accession>A0A2T9JMA8</accession>
<keyword evidence="3" id="KW-0378">Hydrolase</keyword>
<dbReference type="Proteomes" id="UP000244913">
    <property type="component" value="Unassembled WGS sequence"/>
</dbReference>
<organism evidence="3 4">
    <name type="scientific">Caulobacter radicis</name>
    <dbReference type="NCBI Taxonomy" id="2172650"/>
    <lineage>
        <taxon>Bacteria</taxon>
        <taxon>Pseudomonadati</taxon>
        <taxon>Pseudomonadota</taxon>
        <taxon>Alphaproteobacteria</taxon>
        <taxon>Caulobacterales</taxon>
        <taxon>Caulobacteraceae</taxon>
        <taxon>Caulobacter</taxon>
    </lineage>
</organism>
<dbReference type="InterPro" id="IPR029058">
    <property type="entry name" value="AB_hydrolase_fold"/>
</dbReference>
<evidence type="ECO:0000256" key="1">
    <source>
        <dbReference type="ARBA" id="ARBA00008645"/>
    </source>
</evidence>
<dbReference type="InterPro" id="IPR000073">
    <property type="entry name" value="AB_hydrolase_1"/>
</dbReference>
<proteinExistence type="inferred from homology"/>
<evidence type="ECO:0000313" key="3">
    <source>
        <dbReference type="EMBL" id="PVM84806.1"/>
    </source>
</evidence>
<dbReference type="EMBL" id="QDKP01000024">
    <property type="protein sequence ID" value="PVM84806.1"/>
    <property type="molecule type" value="Genomic_DNA"/>
</dbReference>